<evidence type="ECO:0000313" key="3">
    <source>
        <dbReference type="EMBL" id="CED72318.1"/>
    </source>
</evidence>
<gene>
    <name evidence="3" type="ORF">AWOD_I_2259</name>
</gene>
<dbReference type="Pfam" id="PF14467">
    <property type="entry name" value="DUF4426"/>
    <property type="match status" value="1"/>
</dbReference>
<evidence type="ECO:0000256" key="1">
    <source>
        <dbReference type="SAM" id="SignalP"/>
    </source>
</evidence>
<dbReference type="STRING" id="80852.AWOD_I_2259"/>
<reference evidence="4" key="1">
    <citation type="submission" date="2014-09" db="EMBL/GenBank/DDBJ databases">
        <authorList>
            <person name="Hjerde E."/>
        </authorList>
    </citation>
    <scope>NUCLEOTIDE SEQUENCE [LARGE SCALE GENOMIC DNA]</scope>
    <source>
        <strain evidence="4">06/09/139</strain>
    </source>
</reference>
<sequence>MKKIILLLSLFLFSLPTFAGQFVQIKNVEVHYSAFNSTFLTPKVARAYQLKRSGYNALINISVLDISQAGKPAIPAKITGSAKNLLGQTKTLTFREIKEKNAIYYIAELPITNEETFRFDIDVSADTKGAGKLKFNQKFYVEE</sequence>
<dbReference type="AlphaFoldDB" id="A0A090ISQ1"/>
<dbReference type="Proteomes" id="UP000032427">
    <property type="component" value="Chromosome 1"/>
</dbReference>
<dbReference type="OrthoDB" id="8563353at2"/>
<dbReference type="PATRIC" id="fig|80852.17.peg.2337"/>
<dbReference type="Gene3D" id="2.60.40.3340">
    <property type="entry name" value="Domain of unknown function DUF4426"/>
    <property type="match status" value="1"/>
</dbReference>
<feature type="domain" description="DUF4426" evidence="2">
    <location>
        <begin position="24"/>
        <end position="142"/>
    </location>
</feature>
<name>A0A090ISQ1_9GAMM</name>
<feature type="signal peptide" evidence="1">
    <location>
        <begin position="1"/>
        <end position="19"/>
    </location>
</feature>
<feature type="chain" id="PRO_5001857666" evidence="1">
    <location>
        <begin position="20"/>
        <end position="143"/>
    </location>
</feature>
<keyword evidence="1" id="KW-0732">Signal</keyword>
<proteinExistence type="predicted"/>
<dbReference type="EMBL" id="LN554846">
    <property type="protein sequence ID" value="CED72318.1"/>
    <property type="molecule type" value="Genomic_DNA"/>
</dbReference>
<keyword evidence="4" id="KW-1185">Reference proteome</keyword>
<organism evidence="3 4">
    <name type="scientific">Aliivibrio wodanis</name>
    <dbReference type="NCBI Taxonomy" id="80852"/>
    <lineage>
        <taxon>Bacteria</taxon>
        <taxon>Pseudomonadati</taxon>
        <taxon>Pseudomonadota</taxon>
        <taxon>Gammaproteobacteria</taxon>
        <taxon>Vibrionales</taxon>
        <taxon>Vibrionaceae</taxon>
        <taxon>Aliivibrio</taxon>
    </lineage>
</organism>
<protein>
    <submittedName>
        <fullName evidence="3">Putative exported protein</fullName>
    </submittedName>
</protein>
<dbReference type="InterPro" id="IPR025218">
    <property type="entry name" value="DUF4426"/>
</dbReference>
<evidence type="ECO:0000259" key="2">
    <source>
        <dbReference type="Pfam" id="PF14467"/>
    </source>
</evidence>
<accession>A0A090ISQ1</accession>
<dbReference type="GeneID" id="28541835"/>
<evidence type="ECO:0000313" key="4">
    <source>
        <dbReference type="Proteomes" id="UP000032427"/>
    </source>
</evidence>
<dbReference type="HOGENOM" id="CLU_141658_0_0_6"/>
<dbReference type="KEGG" id="awd:AWOD_I_2259"/>